<dbReference type="CDD" id="cd00110">
    <property type="entry name" value="LamG"/>
    <property type="match status" value="1"/>
</dbReference>
<gene>
    <name evidence="3" type="ORF">WA026_013474</name>
</gene>
<dbReference type="SUPFAM" id="SSF49899">
    <property type="entry name" value="Concanavalin A-like lectins/glucanases"/>
    <property type="match status" value="1"/>
</dbReference>
<comment type="caution">
    <text evidence="1">Lacks conserved residue(s) required for the propagation of feature annotation.</text>
</comment>
<comment type="caution">
    <text evidence="3">The sequence shown here is derived from an EMBL/GenBank/DDBJ whole genome shotgun (WGS) entry which is preliminary data.</text>
</comment>
<organism evidence="3 4">
    <name type="scientific">Henosepilachna vigintioctopunctata</name>
    <dbReference type="NCBI Taxonomy" id="420089"/>
    <lineage>
        <taxon>Eukaryota</taxon>
        <taxon>Metazoa</taxon>
        <taxon>Ecdysozoa</taxon>
        <taxon>Arthropoda</taxon>
        <taxon>Hexapoda</taxon>
        <taxon>Insecta</taxon>
        <taxon>Pterygota</taxon>
        <taxon>Neoptera</taxon>
        <taxon>Endopterygota</taxon>
        <taxon>Coleoptera</taxon>
        <taxon>Polyphaga</taxon>
        <taxon>Cucujiformia</taxon>
        <taxon>Coccinelloidea</taxon>
        <taxon>Coccinellidae</taxon>
        <taxon>Epilachninae</taxon>
        <taxon>Epilachnini</taxon>
        <taxon>Henosepilachna</taxon>
    </lineage>
</organism>
<evidence type="ECO:0000259" key="2">
    <source>
        <dbReference type="PROSITE" id="PS50025"/>
    </source>
</evidence>
<sequence>MDTWHRVRVQRHEDRTYLTVDGISQMKTSRGKEFNFGRYSTNSDVYVGGMPLWYNTKLTLLALPSVIFETRFVGAVRNLIYADTEGGMPRRQETRPKDKREGVAIIAPLRSGQSGYNTEMTVEYKEMFFIRNDVSQCIYAAH</sequence>
<dbReference type="Pfam" id="PF02210">
    <property type="entry name" value="Laminin_G_2"/>
    <property type="match status" value="1"/>
</dbReference>
<keyword evidence="4" id="KW-1185">Reference proteome</keyword>
<dbReference type="AlphaFoldDB" id="A0AAW1VE69"/>
<evidence type="ECO:0000256" key="1">
    <source>
        <dbReference type="PROSITE-ProRule" id="PRU00122"/>
    </source>
</evidence>
<dbReference type="PROSITE" id="PS50025">
    <property type="entry name" value="LAM_G_DOMAIN"/>
    <property type="match status" value="1"/>
</dbReference>
<dbReference type="EMBL" id="JARQZJ010000127">
    <property type="protein sequence ID" value="KAK9891157.1"/>
    <property type="molecule type" value="Genomic_DNA"/>
</dbReference>
<evidence type="ECO:0000313" key="3">
    <source>
        <dbReference type="EMBL" id="KAK9891157.1"/>
    </source>
</evidence>
<evidence type="ECO:0000313" key="4">
    <source>
        <dbReference type="Proteomes" id="UP001431783"/>
    </source>
</evidence>
<feature type="domain" description="Laminin G" evidence="2">
    <location>
        <begin position="1"/>
        <end position="103"/>
    </location>
</feature>
<accession>A0AAW1VE69</accession>
<reference evidence="3 4" key="1">
    <citation type="submission" date="2023-03" db="EMBL/GenBank/DDBJ databases">
        <title>Genome insight into feeding habits of ladybird beetles.</title>
        <authorList>
            <person name="Li H.-S."/>
            <person name="Huang Y.-H."/>
            <person name="Pang H."/>
        </authorList>
    </citation>
    <scope>NUCLEOTIDE SEQUENCE [LARGE SCALE GENOMIC DNA]</scope>
    <source>
        <strain evidence="3">SYSU_2023b</strain>
        <tissue evidence="3">Whole body</tissue>
    </source>
</reference>
<dbReference type="Proteomes" id="UP001431783">
    <property type="component" value="Unassembled WGS sequence"/>
</dbReference>
<proteinExistence type="predicted"/>
<protein>
    <recommendedName>
        <fullName evidence="2">Laminin G domain-containing protein</fullName>
    </recommendedName>
</protein>
<dbReference type="InterPro" id="IPR001791">
    <property type="entry name" value="Laminin_G"/>
</dbReference>
<dbReference type="InterPro" id="IPR013320">
    <property type="entry name" value="ConA-like_dom_sf"/>
</dbReference>
<name>A0AAW1VE69_9CUCU</name>
<dbReference type="Gene3D" id="2.60.120.200">
    <property type="match status" value="1"/>
</dbReference>